<accession>A0A938X5F7</accession>
<dbReference type="EMBL" id="JACJKY010000004">
    <property type="protein sequence ID" value="MBM6920303.1"/>
    <property type="molecule type" value="Genomic_DNA"/>
</dbReference>
<organism evidence="1 2">
    <name type="scientific">Merdimmobilis hominis</name>
    <dbReference type="NCBI Taxonomy" id="2897707"/>
    <lineage>
        <taxon>Bacteria</taxon>
        <taxon>Bacillati</taxon>
        <taxon>Bacillota</taxon>
        <taxon>Clostridia</taxon>
        <taxon>Eubacteriales</taxon>
        <taxon>Oscillospiraceae</taxon>
        <taxon>Merdimmobilis</taxon>
    </lineage>
</organism>
<protein>
    <submittedName>
        <fullName evidence="1">DUF4238 domain-containing protein</fullName>
    </submittedName>
</protein>
<name>A0A938X5F7_9FIRM</name>
<dbReference type="InterPro" id="IPR025332">
    <property type="entry name" value="DUF4238"/>
</dbReference>
<dbReference type="RefSeq" id="WP_204444966.1">
    <property type="nucleotide sequence ID" value="NZ_JACJKY010000004.1"/>
</dbReference>
<comment type="caution">
    <text evidence="1">The sequence shown here is derived from an EMBL/GenBank/DDBJ whole genome shotgun (WGS) entry which is preliminary data.</text>
</comment>
<sequence>MAYENNHYVPQFILRQFGDYLNVYNVKDCSLHSGMLTSNIFSERKIYPADLEKAIGYNLESPFAKLFHEKLMSGKCGEKIILSRKEIMLMKRFFLLETIRVSSMLEITKQEKTISEIYSPLFPSFKEKIISGETASDRWHRNIKVVVESEDLSHLSEHPLCTLELLKWGYIFNSGYFAIWDCSESGVDFLISDIGMTSEVEPSKLTDGYEHTKIDELRKIIKRELNSYKKDVYNSILSAQNLFHENFYMFPLSKNRMIVTVNPFFRLYDRKEKLIKPVGVWSTKITDKRLFEKNESPKVTVIMGKPVYKETDEFRYTIQRVKAEDAEYINMLMLDRIDTYMGYSKWDKIETSVKRYIDFYNEINMKPPVNYGPLTEKGN</sequence>
<proteinExistence type="predicted"/>
<gene>
    <name evidence="1" type="ORF">H6A12_03910</name>
</gene>
<reference evidence="1" key="1">
    <citation type="submission" date="2020-08" db="EMBL/GenBank/DDBJ databases">
        <authorList>
            <person name="Cejkova D."/>
            <person name="Kubasova T."/>
            <person name="Jahodarova E."/>
            <person name="Rychlik I."/>
        </authorList>
    </citation>
    <scope>NUCLEOTIDE SEQUENCE</scope>
    <source>
        <strain evidence="1">An559</strain>
    </source>
</reference>
<evidence type="ECO:0000313" key="2">
    <source>
        <dbReference type="Proteomes" id="UP000774750"/>
    </source>
</evidence>
<reference evidence="1" key="2">
    <citation type="journal article" date="2021" name="Sci. Rep.">
        <title>The distribution of antibiotic resistance genes in chicken gut microbiota commensals.</title>
        <authorList>
            <person name="Juricova H."/>
            <person name="Matiasovicova J."/>
            <person name="Kubasova T."/>
            <person name="Cejkova D."/>
            <person name="Rychlik I."/>
        </authorList>
    </citation>
    <scope>NUCLEOTIDE SEQUENCE</scope>
    <source>
        <strain evidence="1">An559</strain>
    </source>
</reference>
<dbReference type="Proteomes" id="UP000774750">
    <property type="component" value="Unassembled WGS sequence"/>
</dbReference>
<dbReference type="AlphaFoldDB" id="A0A938X5F7"/>
<keyword evidence="2" id="KW-1185">Reference proteome</keyword>
<dbReference type="Pfam" id="PF14022">
    <property type="entry name" value="DUF4238"/>
    <property type="match status" value="1"/>
</dbReference>
<evidence type="ECO:0000313" key="1">
    <source>
        <dbReference type="EMBL" id="MBM6920303.1"/>
    </source>
</evidence>